<proteinExistence type="predicted"/>
<dbReference type="InterPro" id="IPR051058">
    <property type="entry name" value="GDSL_Est/Lipase"/>
</dbReference>
<accession>A0A0D1YQ21</accession>
<evidence type="ECO:0000256" key="1">
    <source>
        <dbReference type="ARBA" id="ARBA00022801"/>
    </source>
</evidence>
<gene>
    <name evidence="3" type="ORF">PV09_06148</name>
</gene>
<evidence type="ECO:0000313" key="4">
    <source>
        <dbReference type="Proteomes" id="UP000053259"/>
    </source>
</evidence>
<dbReference type="InParanoid" id="A0A0D1YQ21"/>
<dbReference type="OrthoDB" id="1600564at2759"/>
<dbReference type="RefSeq" id="XP_016212581.1">
    <property type="nucleotide sequence ID" value="XM_016359745.1"/>
</dbReference>
<sequence>MNSFLTLGLFFLAAAAAAPLPAPQQLPTYGSGLPFNQIVAFGDELSDNGNGSYAHGITGSPANVYGYGTWTNGPVAVSYLNDKLSLGKYGLRDYAFGGANGGAEFGATLDNTYTKSSAGAASLVDQIHNYIHSRTSVYYTSNTLAFLWVGQNDLSQHTDAFWLEDSQNAQFAQDFSSKIAAAVQTLLDAGVPYVMVANIYPKHIAPVTAAYLCGSDTNCVETWGQVISDANAALKSALQQFGKQVIYYDSFSYIKNLANAAYANGFTQPVTNFCDGQSNWNWQDCMVDGNAGDYFWMNYIQPTTKVHEMIAEDMRGEIWKHFGSG</sequence>
<feature type="signal peptide" evidence="2">
    <location>
        <begin position="1"/>
        <end position="17"/>
    </location>
</feature>
<dbReference type="Gene3D" id="3.40.50.1110">
    <property type="entry name" value="SGNH hydrolase"/>
    <property type="match status" value="1"/>
</dbReference>
<dbReference type="Pfam" id="PF00657">
    <property type="entry name" value="Lipase_GDSL"/>
    <property type="match status" value="1"/>
</dbReference>
<dbReference type="HOGENOM" id="CLU_015101_3_2_1"/>
<dbReference type="AlphaFoldDB" id="A0A0D1YQ21"/>
<dbReference type="SUPFAM" id="SSF52266">
    <property type="entry name" value="SGNH hydrolase"/>
    <property type="match status" value="1"/>
</dbReference>
<keyword evidence="4" id="KW-1185">Reference proteome</keyword>
<dbReference type="VEuPathDB" id="FungiDB:PV09_06148"/>
<keyword evidence="1" id="KW-0378">Hydrolase</keyword>
<keyword evidence="2" id="KW-0732">Signal</keyword>
<dbReference type="InterPro" id="IPR001087">
    <property type="entry name" value="GDSL"/>
</dbReference>
<feature type="chain" id="PRO_5002237100" description="SGNH hydrolase-type esterase domain-containing protein" evidence="2">
    <location>
        <begin position="18"/>
        <end position="325"/>
    </location>
</feature>
<evidence type="ECO:0000313" key="3">
    <source>
        <dbReference type="EMBL" id="KIW02712.1"/>
    </source>
</evidence>
<evidence type="ECO:0008006" key="5">
    <source>
        <dbReference type="Google" id="ProtNLM"/>
    </source>
</evidence>
<dbReference type="InterPro" id="IPR036514">
    <property type="entry name" value="SGNH_hydro_sf"/>
</dbReference>
<name>A0A0D1YQ21_9PEZI</name>
<dbReference type="GO" id="GO:0016788">
    <property type="term" value="F:hydrolase activity, acting on ester bonds"/>
    <property type="evidence" value="ECO:0007669"/>
    <property type="project" value="InterPro"/>
</dbReference>
<evidence type="ECO:0000256" key="2">
    <source>
        <dbReference type="SAM" id="SignalP"/>
    </source>
</evidence>
<dbReference type="Proteomes" id="UP000053259">
    <property type="component" value="Unassembled WGS sequence"/>
</dbReference>
<dbReference type="GeneID" id="27314121"/>
<dbReference type="EMBL" id="KN847548">
    <property type="protein sequence ID" value="KIW02712.1"/>
    <property type="molecule type" value="Genomic_DNA"/>
</dbReference>
<dbReference type="PANTHER" id="PTHR45648">
    <property type="entry name" value="GDSL LIPASE/ACYLHYDROLASE FAMILY PROTEIN (AFU_ORTHOLOGUE AFUA_4G14700)"/>
    <property type="match status" value="1"/>
</dbReference>
<reference evidence="3 4" key="1">
    <citation type="submission" date="2015-01" db="EMBL/GenBank/DDBJ databases">
        <title>The Genome Sequence of Ochroconis gallopava CBS43764.</title>
        <authorList>
            <consortium name="The Broad Institute Genomics Platform"/>
            <person name="Cuomo C."/>
            <person name="de Hoog S."/>
            <person name="Gorbushina A."/>
            <person name="Stielow B."/>
            <person name="Teixiera M."/>
            <person name="Abouelleil A."/>
            <person name="Chapman S.B."/>
            <person name="Priest M."/>
            <person name="Young S.K."/>
            <person name="Wortman J."/>
            <person name="Nusbaum C."/>
            <person name="Birren B."/>
        </authorList>
    </citation>
    <scope>NUCLEOTIDE SEQUENCE [LARGE SCALE GENOMIC DNA]</scope>
    <source>
        <strain evidence="3 4">CBS 43764</strain>
    </source>
</reference>
<protein>
    <recommendedName>
        <fullName evidence="5">SGNH hydrolase-type esterase domain-containing protein</fullName>
    </recommendedName>
</protein>
<dbReference type="STRING" id="253628.A0A0D1YQ21"/>
<dbReference type="PANTHER" id="PTHR45648:SF22">
    <property type="entry name" value="GDSL LIPASE_ACYLHYDROLASE FAMILY PROTEIN (AFU_ORTHOLOGUE AFUA_4G14700)"/>
    <property type="match status" value="1"/>
</dbReference>
<organism evidence="3 4">
    <name type="scientific">Verruconis gallopava</name>
    <dbReference type="NCBI Taxonomy" id="253628"/>
    <lineage>
        <taxon>Eukaryota</taxon>
        <taxon>Fungi</taxon>
        <taxon>Dikarya</taxon>
        <taxon>Ascomycota</taxon>
        <taxon>Pezizomycotina</taxon>
        <taxon>Dothideomycetes</taxon>
        <taxon>Pleosporomycetidae</taxon>
        <taxon>Venturiales</taxon>
        <taxon>Sympoventuriaceae</taxon>
        <taxon>Verruconis</taxon>
    </lineage>
</organism>